<proteinExistence type="predicted"/>
<protein>
    <submittedName>
        <fullName evidence="2">ParB/RepB/Spo0J family partition protein</fullName>
    </submittedName>
</protein>
<evidence type="ECO:0000259" key="1">
    <source>
        <dbReference type="SMART" id="SM00470"/>
    </source>
</evidence>
<organism evidence="2 3">
    <name type="scientific">Litorisediminicola beolgyonensis</name>
    <dbReference type="NCBI Taxonomy" id="1173614"/>
    <lineage>
        <taxon>Bacteria</taxon>
        <taxon>Pseudomonadati</taxon>
        <taxon>Pseudomonadota</taxon>
        <taxon>Alphaproteobacteria</taxon>
        <taxon>Rhodobacterales</taxon>
        <taxon>Paracoccaceae</taxon>
        <taxon>Litorisediminicola</taxon>
    </lineage>
</organism>
<feature type="domain" description="ParB-like N-terminal" evidence="1">
    <location>
        <begin position="4"/>
        <end position="94"/>
    </location>
</feature>
<dbReference type="SUPFAM" id="SSF110849">
    <property type="entry name" value="ParB/Sulfiredoxin"/>
    <property type="match status" value="1"/>
</dbReference>
<dbReference type="InterPro" id="IPR003115">
    <property type="entry name" value="ParB_N"/>
</dbReference>
<dbReference type="SMART" id="SM00470">
    <property type="entry name" value="ParB"/>
    <property type="match status" value="1"/>
</dbReference>
<evidence type="ECO:0000313" key="3">
    <source>
        <dbReference type="Proteomes" id="UP001597135"/>
    </source>
</evidence>
<keyword evidence="3" id="KW-1185">Reference proteome</keyword>
<gene>
    <name evidence="2" type="ORF">ACFQ4E_10825</name>
</gene>
<dbReference type="EMBL" id="JBHTMU010000016">
    <property type="protein sequence ID" value="MFD1342915.1"/>
    <property type="molecule type" value="Genomic_DNA"/>
</dbReference>
<reference evidence="3" key="1">
    <citation type="journal article" date="2019" name="Int. J. Syst. Evol. Microbiol.">
        <title>The Global Catalogue of Microorganisms (GCM) 10K type strain sequencing project: providing services to taxonomists for standard genome sequencing and annotation.</title>
        <authorList>
            <consortium name="The Broad Institute Genomics Platform"/>
            <consortium name="The Broad Institute Genome Sequencing Center for Infectious Disease"/>
            <person name="Wu L."/>
            <person name="Ma J."/>
        </authorList>
    </citation>
    <scope>NUCLEOTIDE SEQUENCE [LARGE SCALE GENOMIC DNA]</scope>
    <source>
        <strain evidence="3">CCUG 62953</strain>
    </source>
</reference>
<dbReference type="InterPro" id="IPR050336">
    <property type="entry name" value="Chromosome_partition/occlusion"/>
</dbReference>
<dbReference type="PANTHER" id="PTHR33375">
    <property type="entry name" value="CHROMOSOME-PARTITIONING PROTEIN PARB-RELATED"/>
    <property type="match status" value="1"/>
</dbReference>
<dbReference type="PANTHER" id="PTHR33375:SF1">
    <property type="entry name" value="CHROMOSOME-PARTITIONING PROTEIN PARB-RELATED"/>
    <property type="match status" value="1"/>
</dbReference>
<dbReference type="Gene3D" id="3.90.1530.10">
    <property type="entry name" value="Conserved hypothetical protein from pyrococcus furiosus pfu- 392566-001, ParB domain"/>
    <property type="match status" value="1"/>
</dbReference>
<name>A0ABW3ZIN6_9RHOB</name>
<dbReference type="InterPro" id="IPR036086">
    <property type="entry name" value="ParB/Sulfiredoxin_sf"/>
</dbReference>
<comment type="caution">
    <text evidence="2">The sequence shown here is derived from an EMBL/GenBank/DDBJ whole genome shotgun (WGS) entry which is preliminary data.</text>
</comment>
<sequence length="274" mass="29906">MSLTELPVSDIVAKDRLRPVSTAGVEAVMASITELGFMKDPIHVRKMRKSGEFRLLAGGHRLEAARRLGWETIPVTAWDCNDDFARLMEIDDNLAGAELTALDSAVFLAARKRVYEKMFPQAAAATGADLVAKRWNTADIMSVVSFASTTAEKFGLTERHVRRLVSAGGNLGPDEVAKLRAAPRSVTLKDLMVIGKIGNPVERYHVVEALADGSERSAAAALKAYHSVGERPADSDPVEQSYRKLVILYDRAPAAAKRLFEDFLRERAAEADNG</sequence>
<dbReference type="Pfam" id="PF02195">
    <property type="entry name" value="ParB_N"/>
    <property type="match status" value="1"/>
</dbReference>
<dbReference type="Proteomes" id="UP001597135">
    <property type="component" value="Unassembled WGS sequence"/>
</dbReference>
<accession>A0ABW3ZIN6</accession>
<evidence type="ECO:0000313" key="2">
    <source>
        <dbReference type="EMBL" id="MFD1342915.1"/>
    </source>
</evidence>